<dbReference type="InterPro" id="IPR038352">
    <property type="entry name" value="Imelysin_sf"/>
</dbReference>
<name>A0A0A8K110_9HYPH</name>
<feature type="signal peptide" evidence="3">
    <location>
        <begin position="1"/>
        <end position="30"/>
    </location>
</feature>
<dbReference type="RefSeq" id="WP_052464089.1">
    <property type="nucleotide sequence ID" value="NZ_AP014648.1"/>
</dbReference>
<evidence type="ECO:0000313" key="5">
    <source>
        <dbReference type="EMBL" id="BAQ16187.1"/>
    </source>
</evidence>
<feature type="chain" id="PRO_5002054394" evidence="3">
    <location>
        <begin position="31"/>
        <end position="370"/>
    </location>
</feature>
<dbReference type="HOGENOM" id="CLU_061785_0_0_5"/>
<accession>A0A0A8K110</accession>
<evidence type="ECO:0000313" key="6">
    <source>
        <dbReference type="Proteomes" id="UP000031643"/>
    </source>
</evidence>
<feature type="domain" description="Imelysin-like" evidence="4">
    <location>
        <begin position="48"/>
        <end position="339"/>
    </location>
</feature>
<evidence type="ECO:0000256" key="3">
    <source>
        <dbReference type="SAM" id="SignalP"/>
    </source>
</evidence>
<dbReference type="Proteomes" id="UP000031643">
    <property type="component" value="Chromosome"/>
</dbReference>
<sequence length="370" mass="39346">MTRLPTIRFLHSVLSLGVLLLAFCSAGTVARAEADHGAVAEAALTKVIRPGYDAFAADAATLAAKTAVLCTDPSHKSLADARAAFVQAVKGWSAVENFQFGPVNHEHRYERLFFWPDRKGLGYRQVQRALSDKDESVTSVETLAKKSVALQGLPALEILLYGKGSDALASRGDDAVFRCRFAAAAAGNIAQLSKDLVQAWAPGAPFTKSFLEPEPDGALYRAPKDVTLELFKAFSGGIERVRDQKLGRVLGESAKRSRPRLAAFWRSGQTFPNMAGNLRSVRALFVDGGFAGIVADQSPGVEDSILFDLNHSIDVLAAETEPVAEAVTDPEQRGKLEALRVGLKSANTTASGLIAEGAGLSFGFNAGDGD</sequence>
<protein>
    <submittedName>
        <fullName evidence="5">Iron-regulated protein A</fullName>
    </submittedName>
</protein>
<gene>
    <name evidence="5" type="ORF">GL4_0724</name>
</gene>
<dbReference type="EMBL" id="AP014648">
    <property type="protein sequence ID" value="BAQ16187.1"/>
    <property type="molecule type" value="Genomic_DNA"/>
</dbReference>
<evidence type="ECO:0000256" key="1">
    <source>
        <dbReference type="ARBA" id="ARBA00004196"/>
    </source>
</evidence>
<reference evidence="5 6" key="1">
    <citation type="submission" date="2014-09" db="EMBL/GenBank/DDBJ databases">
        <title>Genome sequencing of Methyloceanibacter caenitepidi Gela4.</title>
        <authorList>
            <person name="Takeuchi M."/>
            <person name="Susumu S."/>
            <person name="Kamagata Y."/>
            <person name="Oshima K."/>
            <person name="Hattori M."/>
            <person name="Iwasaki W."/>
        </authorList>
    </citation>
    <scope>NUCLEOTIDE SEQUENCE [LARGE SCALE GENOMIC DNA]</scope>
    <source>
        <strain evidence="5 6">Gela4</strain>
    </source>
</reference>
<evidence type="ECO:0000256" key="2">
    <source>
        <dbReference type="ARBA" id="ARBA00022729"/>
    </source>
</evidence>
<dbReference type="InterPro" id="IPR018976">
    <property type="entry name" value="Imelysin-like"/>
</dbReference>
<dbReference type="InterPro" id="IPR034984">
    <property type="entry name" value="Imelysin-like_IPPA"/>
</dbReference>
<comment type="subcellular location">
    <subcellularLocation>
        <location evidence="1">Cell envelope</location>
    </subcellularLocation>
</comment>
<dbReference type="CDD" id="cd14659">
    <property type="entry name" value="Imelysin-like_IPPA"/>
    <property type="match status" value="1"/>
</dbReference>
<keyword evidence="6" id="KW-1185">Reference proteome</keyword>
<dbReference type="AlphaFoldDB" id="A0A0A8K110"/>
<dbReference type="Gene3D" id="1.20.1420.20">
    <property type="entry name" value="M75 peptidase, HXXE motif"/>
    <property type="match status" value="1"/>
</dbReference>
<proteinExistence type="predicted"/>
<dbReference type="Pfam" id="PF09375">
    <property type="entry name" value="Peptidase_M75"/>
    <property type="match status" value="1"/>
</dbReference>
<dbReference type="GO" id="GO:0030313">
    <property type="term" value="C:cell envelope"/>
    <property type="evidence" value="ECO:0007669"/>
    <property type="project" value="UniProtKB-SubCell"/>
</dbReference>
<keyword evidence="2 3" id="KW-0732">Signal</keyword>
<evidence type="ECO:0000259" key="4">
    <source>
        <dbReference type="Pfam" id="PF09375"/>
    </source>
</evidence>
<dbReference type="STRING" id="1384459.GL4_0724"/>
<organism evidence="5 6">
    <name type="scientific">Methyloceanibacter caenitepidi</name>
    <dbReference type="NCBI Taxonomy" id="1384459"/>
    <lineage>
        <taxon>Bacteria</taxon>
        <taxon>Pseudomonadati</taxon>
        <taxon>Pseudomonadota</taxon>
        <taxon>Alphaproteobacteria</taxon>
        <taxon>Hyphomicrobiales</taxon>
        <taxon>Hyphomicrobiaceae</taxon>
        <taxon>Methyloceanibacter</taxon>
    </lineage>
</organism>
<dbReference type="KEGG" id="mcg:GL4_0724"/>